<gene>
    <name evidence="2" type="ORF">RW095_00350</name>
</gene>
<dbReference type="EMBL" id="CP136511">
    <property type="protein sequence ID" value="WOD14025.1"/>
    <property type="molecule type" value="Genomic_DNA"/>
</dbReference>
<evidence type="ECO:0000313" key="2">
    <source>
        <dbReference type="EMBL" id="WOD14025.1"/>
    </source>
</evidence>
<dbReference type="InterPro" id="IPR025419">
    <property type="entry name" value="DUF4142"/>
</dbReference>
<dbReference type="PANTHER" id="PTHR38593">
    <property type="entry name" value="BLR2558 PROTEIN"/>
    <property type="match status" value="1"/>
</dbReference>
<accession>A0ABZ0EAP4</accession>
<organism evidence="2 3">
    <name type="scientific">Paraburkholderia kirstenboschensis</name>
    <dbReference type="NCBI Taxonomy" id="1245436"/>
    <lineage>
        <taxon>Bacteria</taxon>
        <taxon>Pseudomonadati</taxon>
        <taxon>Pseudomonadota</taxon>
        <taxon>Betaproteobacteria</taxon>
        <taxon>Burkholderiales</taxon>
        <taxon>Burkholderiaceae</taxon>
        <taxon>Paraburkholderia</taxon>
    </lineage>
</organism>
<proteinExistence type="predicted"/>
<dbReference type="Pfam" id="PF13628">
    <property type="entry name" value="DUF4142"/>
    <property type="match status" value="1"/>
</dbReference>
<dbReference type="PANTHER" id="PTHR38593:SF1">
    <property type="entry name" value="BLR2558 PROTEIN"/>
    <property type="match status" value="1"/>
</dbReference>
<dbReference type="Gene3D" id="1.20.1260.10">
    <property type="match status" value="1"/>
</dbReference>
<feature type="domain" description="DUF4142" evidence="1">
    <location>
        <begin position="49"/>
        <end position="184"/>
    </location>
</feature>
<dbReference type="InterPro" id="IPR012347">
    <property type="entry name" value="Ferritin-like"/>
</dbReference>
<evidence type="ECO:0000313" key="3">
    <source>
        <dbReference type="Proteomes" id="UP001302652"/>
    </source>
</evidence>
<keyword evidence="3" id="KW-1185">Reference proteome</keyword>
<reference evidence="2 3" key="1">
    <citation type="submission" date="2023-10" db="EMBL/GenBank/DDBJ databases">
        <title>Surface-active antibiotics is a multifunctional adaptation for post-fire microbes.</title>
        <authorList>
            <person name="Liu M.D."/>
            <person name="Du Y."/>
            <person name="Koupaei S.K."/>
            <person name="Kim N.R."/>
            <person name="Zhang W."/>
            <person name="Traxler M.F."/>
        </authorList>
    </citation>
    <scope>NUCLEOTIDE SEQUENCE [LARGE SCALE GENOMIC DNA]</scope>
    <source>
        <strain evidence="2 3">F3</strain>
    </source>
</reference>
<name>A0ABZ0EAP4_9BURK</name>
<evidence type="ECO:0000259" key="1">
    <source>
        <dbReference type="Pfam" id="PF13628"/>
    </source>
</evidence>
<dbReference type="Proteomes" id="UP001302652">
    <property type="component" value="Chromosome 3"/>
</dbReference>
<dbReference type="RefSeq" id="WP_317015772.1">
    <property type="nucleotide sequence ID" value="NZ_CP136511.1"/>
</dbReference>
<protein>
    <submittedName>
        <fullName evidence="2">DUF4142 domain-containing protein</fullName>
    </submittedName>
</protein>
<sequence>MMHARGGVFRRATKHRSRIHQLVPMLVFAGALATGGCRLMQSEADVTPSDQQFMLTAASVGTSEIELGKLASERGASADVRSFGQRMVAEHTRINAELSELADRKKVRLLKSMDPASRTLYDELAHMSGAAFDREYAVAQVHIHMMGNGLYKSEAQSGEDPDVKAFAERGVPVGTNHLQHAAQLLHGLRKASSQ</sequence>